<evidence type="ECO:0000256" key="1">
    <source>
        <dbReference type="SAM" id="SignalP"/>
    </source>
</evidence>
<evidence type="ECO:0000313" key="2">
    <source>
        <dbReference type="EMBL" id="KAJ7093434.1"/>
    </source>
</evidence>
<proteinExistence type="predicted"/>
<dbReference type="Gene3D" id="3.20.20.80">
    <property type="entry name" value="Glycosidases"/>
    <property type="match status" value="1"/>
</dbReference>
<dbReference type="Proteomes" id="UP001222325">
    <property type="component" value="Unassembled WGS sequence"/>
</dbReference>
<comment type="caution">
    <text evidence="2">The sequence shown here is derived from an EMBL/GenBank/DDBJ whole genome shotgun (WGS) entry which is preliminary data.</text>
</comment>
<organism evidence="2 3">
    <name type="scientific">Mycena belliarum</name>
    <dbReference type="NCBI Taxonomy" id="1033014"/>
    <lineage>
        <taxon>Eukaryota</taxon>
        <taxon>Fungi</taxon>
        <taxon>Dikarya</taxon>
        <taxon>Basidiomycota</taxon>
        <taxon>Agaricomycotina</taxon>
        <taxon>Agaricomycetes</taxon>
        <taxon>Agaricomycetidae</taxon>
        <taxon>Agaricales</taxon>
        <taxon>Marasmiineae</taxon>
        <taxon>Mycenaceae</taxon>
        <taxon>Mycena</taxon>
    </lineage>
</organism>
<name>A0AAD6XPG4_9AGAR</name>
<dbReference type="EMBL" id="JARJCN010000016">
    <property type="protein sequence ID" value="KAJ7093434.1"/>
    <property type="molecule type" value="Genomic_DNA"/>
</dbReference>
<sequence>MLISLRILALAGTAAATVLDLDSRQSASQITTVDLSVNQGTPVHRASGVLYGVPNTKNQIPSSFYTGMGFNYLSAGGAQFSSRGWIFGGYTARFQDVLSNFQTARQFGAQFILKMSDLWGTDGTQGSSGVYPGVNTNFTQFDAFLTQFVKDLKANGMTSNIKLQIWNEPDLTLFWGGSMSEYLAMWSHAVNFLRANLAGVPIAGPAYANAPSSSNTWWTSFLSHVKADGTAPDVYAWHHEGGSTDVNNDLQTSQPAMVNLLNSYGLHIGEFVIDEYANTGEQNPSSAAWWIARFERFNISGLRGNWLSGVNLQDFLSGLLWKNGSTYFANGEWQVYNYYATAMTGHRVATTGSTDRRMDSYAVVGTNVVRILVGGRLVTGTYSLHIKNLSALSLPTAGTISVRTRQFSFAGTQGQVGAPTDLGLASHTYSGNVLSFLIFQTDTVTTWSFEFAF</sequence>
<dbReference type="InterPro" id="IPR017853">
    <property type="entry name" value="GH"/>
</dbReference>
<accession>A0AAD6XPG4</accession>
<feature type="signal peptide" evidence="1">
    <location>
        <begin position="1"/>
        <end position="16"/>
    </location>
</feature>
<evidence type="ECO:0000313" key="3">
    <source>
        <dbReference type="Proteomes" id="UP001222325"/>
    </source>
</evidence>
<dbReference type="AlphaFoldDB" id="A0AAD6XPG4"/>
<keyword evidence="2" id="KW-0378">Hydrolase</keyword>
<keyword evidence="1" id="KW-0732">Signal</keyword>
<feature type="chain" id="PRO_5042269678" evidence="1">
    <location>
        <begin position="17"/>
        <end position="453"/>
    </location>
</feature>
<dbReference type="GO" id="GO:0016787">
    <property type="term" value="F:hydrolase activity"/>
    <property type="evidence" value="ECO:0007669"/>
    <property type="project" value="UniProtKB-KW"/>
</dbReference>
<dbReference type="SUPFAM" id="SSF51445">
    <property type="entry name" value="(Trans)glycosidases"/>
    <property type="match status" value="1"/>
</dbReference>
<keyword evidence="3" id="KW-1185">Reference proteome</keyword>
<protein>
    <submittedName>
        <fullName evidence="2">Glycoside hydrolase family 39 protein</fullName>
    </submittedName>
</protein>
<reference evidence="2" key="1">
    <citation type="submission" date="2023-03" db="EMBL/GenBank/DDBJ databases">
        <title>Massive genome expansion in bonnet fungi (Mycena s.s.) driven by repeated elements and novel gene families across ecological guilds.</title>
        <authorList>
            <consortium name="Lawrence Berkeley National Laboratory"/>
            <person name="Harder C.B."/>
            <person name="Miyauchi S."/>
            <person name="Viragh M."/>
            <person name="Kuo A."/>
            <person name="Thoen E."/>
            <person name="Andreopoulos B."/>
            <person name="Lu D."/>
            <person name="Skrede I."/>
            <person name="Drula E."/>
            <person name="Henrissat B."/>
            <person name="Morin E."/>
            <person name="Kohler A."/>
            <person name="Barry K."/>
            <person name="LaButti K."/>
            <person name="Morin E."/>
            <person name="Salamov A."/>
            <person name="Lipzen A."/>
            <person name="Mereny Z."/>
            <person name="Hegedus B."/>
            <person name="Baldrian P."/>
            <person name="Stursova M."/>
            <person name="Weitz H."/>
            <person name="Taylor A."/>
            <person name="Grigoriev I.V."/>
            <person name="Nagy L.G."/>
            <person name="Martin F."/>
            <person name="Kauserud H."/>
        </authorList>
    </citation>
    <scope>NUCLEOTIDE SEQUENCE</scope>
    <source>
        <strain evidence="2">CBHHK173m</strain>
    </source>
</reference>
<gene>
    <name evidence="2" type="ORF">B0H15DRAFT_832314</name>
</gene>